<dbReference type="EMBL" id="JAJMLW010000001">
    <property type="protein sequence ID" value="MCI2241432.1"/>
    <property type="molecule type" value="Genomic_DNA"/>
</dbReference>
<dbReference type="RefSeq" id="WP_242163589.1">
    <property type="nucleotide sequence ID" value="NZ_JAJMLW010000001.1"/>
</dbReference>
<evidence type="ECO:0000256" key="1">
    <source>
        <dbReference type="SAM" id="Phobius"/>
    </source>
</evidence>
<proteinExistence type="predicted"/>
<feature type="transmembrane region" description="Helical" evidence="1">
    <location>
        <begin position="125"/>
        <end position="145"/>
    </location>
</feature>
<sequence>MRGKLAVDAVALVAYVVVSLPALTGVAFHEWLGLAVFVVLGVHLAQHLIQALPRRKASPAQDAAAPVRGAGARTARTVLAVLLAVALMTCVVSGVMVSGAVLPALGLYAEGYYFWNPLHAASAKVLLALLLIHLFLNAGIAYRLLRRKSPSAKKETDHDRDR</sequence>
<feature type="transmembrane region" description="Helical" evidence="1">
    <location>
        <begin position="5"/>
        <end position="25"/>
    </location>
</feature>
<dbReference type="InterPro" id="IPR025517">
    <property type="entry name" value="DUF4405"/>
</dbReference>
<feature type="transmembrane region" description="Helical" evidence="1">
    <location>
        <begin position="78"/>
        <end position="105"/>
    </location>
</feature>
<comment type="caution">
    <text evidence="3">The sequence shown here is derived from an EMBL/GenBank/DDBJ whole genome shotgun (WGS) entry which is preliminary data.</text>
</comment>
<evidence type="ECO:0000313" key="3">
    <source>
        <dbReference type="EMBL" id="MCI2241432.1"/>
    </source>
</evidence>
<gene>
    <name evidence="3" type="ORF">LPT13_03570</name>
</gene>
<protein>
    <submittedName>
        <fullName evidence="3">DUF4405 domain-containing protein</fullName>
    </submittedName>
</protein>
<accession>A0ABS9WGJ8</accession>
<evidence type="ECO:0000259" key="2">
    <source>
        <dbReference type="Pfam" id="PF14358"/>
    </source>
</evidence>
<keyword evidence="4" id="KW-1185">Reference proteome</keyword>
<evidence type="ECO:0000313" key="4">
    <source>
        <dbReference type="Proteomes" id="UP001430755"/>
    </source>
</evidence>
<dbReference type="InterPro" id="IPR016174">
    <property type="entry name" value="Di-haem_cyt_TM"/>
</dbReference>
<keyword evidence="1" id="KW-0472">Membrane</keyword>
<feature type="domain" description="Flavinylation-associated cytochrome" evidence="2">
    <location>
        <begin position="79"/>
        <end position="137"/>
    </location>
</feature>
<organism evidence="3 4">
    <name type="scientific">Adlercreutzia faecimuris</name>
    <dbReference type="NCBI Taxonomy" id="2897341"/>
    <lineage>
        <taxon>Bacteria</taxon>
        <taxon>Bacillati</taxon>
        <taxon>Actinomycetota</taxon>
        <taxon>Coriobacteriia</taxon>
        <taxon>Eggerthellales</taxon>
        <taxon>Eggerthellaceae</taxon>
        <taxon>Adlercreutzia</taxon>
    </lineage>
</organism>
<keyword evidence="1" id="KW-0812">Transmembrane</keyword>
<feature type="transmembrane region" description="Helical" evidence="1">
    <location>
        <begin position="31"/>
        <end position="49"/>
    </location>
</feature>
<dbReference type="Proteomes" id="UP001430755">
    <property type="component" value="Unassembled WGS sequence"/>
</dbReference>
<reference evidence="3" key="1">
    <citation type="submission" date="2021-11" db="EMBL/GenBank/DDBJ databases">
        <title>A Novel Adlercreutzia Species, isolated from a Allomyrina dichotoma larva feces.</title>
        <authorList>
            <person name="Suh M.K."/>
        </authorList>
    </citation>
    <scope>NUCLEOTIDE SEQUENCE</scope>
    <source>
        <strain evidence="3">JBNU-10</strain>
    </source>
</reference>
<dbReference type="SUPFAM" id="SSF81342">
    <property type="entry name" value="Transmembrane di-heme cytochromes"/>
    <property type="match status" value="1"/>
</dbReference>
<keyword evidence="1" id="KW-1133">Transmembrane helix</keyword>
<dbReference type="Pfam" id="PF14358">
    <property type="entry name" value="DUF4405"/>
    <property type="match status" value="1"/>
</dbReference>
<name>A0ABS9WGJ8_9ACTN</name>